<dbReference type="AlphaFoldDB" id="A0A7W7H0K3"/>
<protein>
    <submittedName>
        <fullName evidence="1">Uncharacterized protein</fullName>
    </submittedName>
</protein>
<sequence>MSLDSAARMFFVLLWLTALLLLAEPGAASGRAALGVTLVWAAPLLRDRIRGRRTARP</sequence>
<evidence type="ECO:0000313" key="1">
    <source>
        <dbReference type="EMBL" id="MBB4741714.1"/>
    </source>
</evidence>
<dbReference type="Proteomes" id="UP000546162">
    <property type="component" value="Unassembled WGS sequence"/>
</dbReference>
<dbReference type="RefSeq" id="WP_185042165.1">
    <property type="nucleotide sequence ID" value="NZ_BAABFG010000005.1"/>
</dbReference>
<comment type="caution">
    <text evidence="1">The sequence shown here is derived from an EMBL/GenBank/DDBJ whole genome shotgun (WGS) entry which is preliminary data.</text>
</comment>
<proteinExistence type="predicted"/>
<evidence type="ECO:0000313" key="2">
    <source>
        <dbReference type="Proteomes" id="UP000546162"/>
    </source>
</evidence>
<keyword evidence="2" id="KW-1185">Reference proteome</keyword>
<gene>
    <name evidence="1" type="ORF">BJY16_005173</name>
</gene>
<name>A0A7W7H0K3_9ACTN</name>
<organism evidence="1 2">
    <name type="scientific">Actinoplanes octamycinicus</name>
    <dbReference type="NCBI Taxonomy" id="135948"/>
    <lineage>
        <taxon>Bacteria</taxon>
        <taxon>Bacillati</taxon>
        <taxon>Actinomycetota</taxon>
        <taxon>Actinomycetes</taxon>
        <taxon>Micromonosporales</taxon>
        <taxon>Micromonosporaceae</taxon>
        <taxon>Actinoplanes</taxon>
    </lineage>
</organism>
<reference evidence="1 2" key="1">
    <citation type="submission" date="2020-08" db="EMBL/GenBank/DDBJ databases">
        <title>Sequencing the genomes of 1000 actinobacteria strains.</title>
        <authorList>
            <person name="Klenk H.-P."/>
        </authorList>
    </citation>
    <scope>NUCLEOTIDE SEQUENCE [LARGE SCALE GENOMIC DNA]</scope>
    <source>
        <strain evidence="1 2">DSM 45809</strain>
    </source>
</reference>
<dbReference type="EMBL" id="JACHNB010000001">
    <property type="protein sequence ID" value="MBB4741714.1"/>
    <property type="molecule type" value="Genomic_DNA"/>
</dbReference>
<accession>A0A7W7H0K3</accession>